<keyword evidence="8" id="KW-0732">Signal</keyword>
<evidence type="ECO:0000313" key="13">
    <source>
        <dbReference type="Proteomes" id="UP000546701"/>
    </source>
</evidence>
<keyword evidence="6 7" id="KW-0472">Membrane</keyword>
<feature type="transmembrane region" description="Helical" evidence="7">
    <location>
        <begin position="321"/>
        <end position="338"/>
    </location>
</feature>
<dbReference type="Pfam" id="PF21082">
    <property type="entry name" value="MS_channel_3rd"/>
    <property type="match status" value="1"/>
</dbReference>
<dbReference type="AlphaFoldDB" id="A0A7W9BQ24"/>
<dbReference type="GO" id="GO:0005886">
    <property type="term" value="C:plasma membrane"/>
    <property type="evidence" value="ECO:0007669"/>
    <property type="project" value="UniProtKB-SubCell"/>
</dbReference>
<feature type="transmembrane region" description="Helical" evidence="7">
    <location>
        <begin position="240"/>
        <end position="267"/>
    </location>
</feature>
<dbReference type="RefSeq" id="WP_157175159.1">
    <property type="nucleotide sequence ID" value="NZ_JACIJR010000001.1"/>
</dbReference>
<feature type="domain" description="Mechanosensitive ion channel MscS" evidence="9">
    <location>
        <begin position="620"/>
        <end position="685"/>
    </location>
</feature>
<keyword evidence="3" id="KW-1003">Cell membrane</keyword>
<keyword evidence="13" id="KW-1185">Reference proteome</keyword>
<evidence type="ECO:0000259" key="10">
    <source>
        <dbReference type="Pfam" id="PF12607"/>
    </source>
</evidence>
<dbReference type="OrthoDB" id="9799209at2"/>
<dbReference type="SUPFAM" id="SSF82861">
    <property type="entry name" value="Mechanosensitive channel protein MscS (YggB), transmembrane region"/>
    <property type="match status" value="1"/>
</dbReference>
<dbReference type="InterPro" id="IPR010920">
    <property type="entry name" value="LSM_dom_sf"/>
</dbReference>
<feature type="signal peptide" evidence="8">
    <location>
        <begin position="1"/>
        <end position="20"/>
    </location>
</feature>
<dbReference type="Pfam" id="PF00924">
    <property type="entry name" value="MS_channel_2nd"/>
    <property type="match status" value="1"/>
</dbReference>
<evidence type="ECO:0000256" key="7">
    <source>
        <dbReference type="SAM" id="Phobius"/>
    </source>
</evidence>
<evidence type="ECO:0000256" key="5">
    <source>
        <dbReference type="ARBA" id="ARBA00022989"/>
    </source>
</evidence>
<dbReference type="SUPFAM" id="SSF82689">
    <property type="entry name" value="Mechanosensitive channel protein MscS (YggB), C-terminal domain"/>
    <property type="match status" value="1"/>
</dbReference>
<evidence type="ECO:0000256" key="3">
    <source>
        <dbReference type="ARBA" id="ARBA00022475"/>
    </source>
</evidence>
<evidence type="ECO:0000313" key="12">
    <source>
        <dbReference type="EMBL" id="MBB5727841.1"/>
    </source>
</evidence>
<dbReference type="EMBL" id="JACIJR010000001">
    <property type="protein sequence ID" value="MBB5727841.1"/>
    <property type="molecule type" value="Genomic_DNA"/>
</dbReference>
<reference evidence="12 13" key="1">
    <citation type="submission" date="2020-08" db="EMBL/GenBank/DDBJ databases">
        <title>Genomic Encyclopedia of Type Strains, Phase IV (KMG-IV): sequencing the most valuable type-strain genomes for metagenomic binning, comparative biology and taxonomic classification.</title>
        <authorList>
            <person name="Goeker M."/>
        </authorList>
    </citation>
    <scope>NUCLEOTIDE SEQUENCE [LARGE SCALE GENOMIC DNA]</scope>
    <source>
        <strain evidence="12 13">DSM 103336</strain>
    </source>
</reference>
<evidence type="ECO:0000256" key="6">
    <source>
        <dbReference type="ARBA" id="ARBA00023136"/>
    </source>
</evidence>
<organism evidence="12 13">
    <name type="scientific">Sphingomonas prati</name>
    <dbReference type="NCBI Taxonomy" id="1843237"/>
    <lineage>
        <taxon>Bacteria</taxon>
        <taxon>Pseudomonadati</taxon>
        <taxon>Pseudomonadota</taxon>
        <taxon>Alphaproteobacteria</taxon>
        <taxon>Sphingomonadales</taxon>
        <taxon>Sphingomonadaceae</taxon>
        <taxon>Sphingomonas</taxon>
    </lineage>
</organism>
<dbReference type="InterPro" id="IPR023408">
    <property type="entry name" value="MscS_beta-dom_sf"/>
</dbReference>
<dbReference type="PANTHER" id="PTHR30347">
    <property type="entry name" value="POTASSIUM CHANNEL RELATED"/>
    <property type="match status" value="1"/>
</dbReference>
<evidence type="ECO:0000256" key="4">
    <source>
        <dbReference type="ARBA" id="ARBA00022692"/>
    </source>
</evidence>
<feature type="domain" description="DUF3772" evidence="10">
    <location>
        <begin position="122"/>
        <end position="184"/>
    </location>
</feature>
<protein>
    <submittedName>
        <fullName evidence="12">Small-conductance mechanosensitive channel</fullName>
    </submittedName>
</protein>
<dbReference type="InterPro" id="IPR022249">
    <property type="entry name" value="DUF3772"/>
</dbReference>
<gene>
    <name evidence="12" type="ORF">FHS99_000297</name>
</gene>
<feature type="transmembrane region" description="Helical" evidence="7">
    <location>
        <begin position="535"/>
        <end position="557"/>
    </location>
</feature>
<dbReference type="Gene3D" id="3.30.70.100">
    <property type="match status" value="1"/>
</dbReference>
<keyword evidence="4 7" id="KW-0812">Transmembrane</keyword>
<name>A0A7W9BQ24_9SPHN</name>
<dbReference type="Pfam" id="PF12607">
    <property type="entry name" value="DUF3772"/>
    <property type="match status" value="1"/>
</dbReference>
<feature type="domain" description="Mechanosensitive ion channel MscS C-terminal" evidence="11">
    <location>
        <begin position="695"/>
        <end position="775"/>
    </location>
</feature>
<keyword evidence="5 7" id="KW-1133">Transmembrane helix</keyword>
<feature type="transmembrane region" description="Helical" evidence="7">
    <location>
        <begin position="198"/>
        <end position="219"/>
    </location>
</feature>
<evidence type="ECO:0000259" key="9">
    <source>
        <dbReference type="Pfam" id="PF00924"/>
    </source>
</evidence>
<feature type="transmembrane region" description="Helical" evidence="7">
    <location>
        <begin position="482"/>
        <end position="506"/>
    </location>
</feature>
<dbReference type="InterPro" id="IPR052702">
    <property type="entry name" value="MscS-like_channel"/>
</dbReference>
<comment type="caution">
    <text evidence="12">The sequence shown here is derived from an EMBL/GenBank/DDBJ whole genome shotgun (WGS) entry which is preliminary data.</text>
</comment>
<dbReference type="InterPro" id="IPR049278">
    <property type="entry name" value="MS_channel_C"/>
</dbReference>
<feature type="transmembrane region" description="Helical" evidence="7">
    <location>
        <begin position="434"/>
        <end position="461"/>
    </location>
</feature>
<dbReference type="Proteomes" id="UP000546701">
    <property type="component" value="Unassembled WGS sequence"/>
</dbReference>
<evidence type="ECO:0000256" key="8">
    <source>
        <dbReference type="SAM" id="SignalP"/>
    </source>
</evidence>
<evidence type="ECO:0000256" key="2">
    <source>
        <dbReference type="ARBA" id="ARBA00008017"/>
    </source>
</evidence>
<feature type="transmembrane region" description="Helical" evidence="7">
    <location>
        <begin position="358"/>
        <end position="377"/>
    </location>
</feature>
<dbReference type="Gene3D" id="2.30.30.60">
    <property type="match status" value="1"/>
</dbReference>
<dbReference type="SUPFAM" id="SSF50182">
    <property type="entry name" value="Sm-like ribonucleoproteins"/>
    <property type="match status" value="1"/>
</dbReference>
<sequence>MAMRLLFVLLMMLSFAGPLAAQVTVRTDAAEASLVAATTELKEIDAAFDASASAEVQATLRDRASAVKARADEAVTQLTPELALVDARIAELGPKPSTAEAADIAAQRRSLAASHAAIDGAIKRGRLLSVEAAQLTDEIAGARAEQFGERVSARVASPLSPALWASIWRDLPRDMRRVMRFVDETGATFGRAMRGRNAWMMLVGLVLAVAIAFPVRLWLRRAGRRYAITSAPGSRARRTGLALWFLLVGTLANALAAAALVLGLRWAGALGPRTDQLATALQVGGSVAGFIIALCGCLLLRRQPSWRLLPIGDDAAQALRPWGWGAGLIIVLDTILNGGSRIIGLSTSARVAGEGVTALAYAAVIGGVLVTIARLRAARDAERVANSKGDVAEPPRRAALTLVLLAAWSVVAVALVAILAGYVPFALFLMRQTLWISVVSGAVTLLLAGIDDIVTTLLSSGSRLGRAAQAGVGVRGQTIDQIGVLLSALLRLALIVLAIAAVAVGFQSDLLSMVDQVRDAAAGITVGQVTIAPGAILRSLVVLLLALTAMRALGRWLETKYLPATALDAGARNSVATVVRYAGILLAVLWSLASLGIGMERIALVLSALSVGIGFGLQAITQNFVSGLILLAERPVKIGDLVRIGDQEGDVRKISVRATEIQIADRSTLIVPNSELITKTIRNMTLADPIGRMQIDFAVPVGTDAKAVRDILSAIYEDNPAVLDEPAPLIFIDSLAGGQVTFKSFAYVSGPRAAYPARSAVLFEMIDRFAQAAIHLETPAQEVRLTRAPAGKDEPAGG</sequence>
<feature type="transmembrane region" description="Helical" evidence="7">
    <location>
        <begin position="279"/>
        <end position="300"/>
    </location>
</feature>
<dbReference type="GO" id="GO:0008381">
    <property type="term" value="F:mechanosensitive monoatomic ion channel activity"/>
    <property type="evidence" value="ECO:0007669"/>
    <property type="project" value="UniProtKB-ARBA"/>
</dbReference>
<feature type="transmembrane region" description="Helical" evidence="7">
    <location>
        <begin position="398"/>
        <end position="422"/>
    </location>
</feature>
<comment type="similarity">
    <text evidence="2">Belongs to the MscS (TC 1.A.23) family.</text>
</comment>
<dbReference type="InterPro" id="IPR011014">
    <property type="entry name" value="MscS_channel_TM-2"/>
</dbReference>
<proteinExistence type="inferred from homology"/>
<dbReference type="InterPro" id="IPR011066">
    <property type="entry name" value="MscS_channel_C_sf"/>
</dbReference>
<evidence type="ECO:0000259" key="11">
    <source>
        <dbReference type="Pfam" id="PF21082"/>
    </source>
</evidence>
<feature type="chain" id="PRO_5031467053" evidence="8">
    <location>
        <begin position="21"/>
        <end position="798"/>
    </location>
</feature>
<dbReference type="InterPro" id="IPR006685">
    <property type="entry name" value="MscS_channel_2nd"/>
</dbReference>
<accession>A0A7W9BQ24</accession>
<dbReference type="Gene3D" id="1.10.287.1260">
    <property type="match status" value="1"/>
</dbReference>
<evidence type="ECO:0000256" key="1">
    <source>
        <dbReference type="ARBA" id="ARBA00004651"/>
    </source>
</evidence>
<dbReference type="PANTHER" id="PTHR30347:SF9">
    <property type="entry name" value="MINICONDUCTANCE MECHANOSENSITIVE CHANNEL MSCM"/>
    <property type="match status" value="1"/>
</dbReference>
<feature type="transmembrane region" description="Helical" evidence="7">
    <location>
        <begin position="578"/>
        <end position="597"/>
    </location>
</feature>
<comment type="subcellular location">
    <subcellularLocation>
        <location evidence="1">Cell membrane</location>
        <topology evidence="1">Multi-pass membrane protein</topology>
    </subcellularLocation>
</comment>